<feature type="transmembrane region" description="Helical" evidence="2">
    <location>
        <begin position="45"/>
        <end position="69"/>
    </location>
</feature>
<evidence type="ECO:0000256" key="2">
    <source>
        <dbReference type="SAM" id="Phobius"/>
    </source>
</evidence>
<dbReference type="InterPro" id="IPR050466">
    <property type="entry name" value="Carboxylest/Gibb_receptor"/>
</dbReference>
<reference evidence="4 5" key="1">
    <citation type="journal article" date="2021" name="Commun. Biol.">
        <title>The genome of Shorea leprosula (Dipterocarpaceae) highlights the ecological relevance of drought in aseasonal tropical rainforests.</title>
        <authorList>
            <person name="Ng K.K.S."/>
            <person name="Kobayashi M.J."/>
            <person name="Fawcett J.A."/>
            <person name="Hatakeyama M."/>
            <person name="Paape T."/>
            <person name="Ng C.H."/>
            <person name="Ang C.C."/>
            <person name="Tnah L.H."/>
            <person name="Lee C.T."/>
            <person name="Nishiyama T."/>
            <person name="Sese J."/>
            <person name="O'Brien M.J."/>
            <person name="Copetti D."/>
            <person name="Mohd Noor M.I."/>
            <person name="Ong R.C."/>
            <person name="Putra M."/>
            <person name="Sireger I.Z."/>
            <person name="Indrioko S."/>
            <person name="Kosugi Y."/>
            <person name="Izuno A."/>
            <person name="Isagi Y."/>
            <person name="Lee S.L."/>
            <person name="Shimizu K.K."/>
        </authorList>
    </citation>
    <scope>NUCLEOTIDE SEQUENCE [LARGE SCALE GENOMIC DNA]</scope>
    <source>
        <strain evidence="4">214</strain>
    </source>
</reference>
<comment type="caution">
    <text evidence="4">The sequence shown here is derived from an EMBL/GenBank/DDBJ whole genome shotgun (WGS) entry which is preliminary data.</text>
</comment>
<dbReference type="PANTHER" id="PTHR23024:SF467">
    <property type="entry name" value="CARBOXYLESTERASE 12-RELATED"/>
    <property type="match status" value="1"/>
</dbReference>
<dbReference type="AlphaFoldDB" id="A0AAV5KCZ0"/>
<gene>
    <name evidence="4" type="ORF">SLEP1_g32345</name>
</gene>
<accession>A0AAV5KCZ0</accession>
<dbReference type="SUPFAM" id="SSF53474">
    <property type="entry name" value="alpha/beta-Hydrolases"/>
    <property type="match status" value="1"/>
</dbReference>
<feature type="domain" description="Alpha/beta hydrolase fold-3" evidence="3">
    <location>
        <begin position="75"/>
        <end position="141"/>
    </location>
</feature>
<comment type="similarity">
    <text evidence="1">Belongs to the 'GDXG' lipolytic enzyme family.</text>
</comment>
<name>A0AAV5KCZ0_9ROSI</name>
<dbReference type="EMBL" id="BPVZ01000060">
    <property type="protein sequence ID" value="GKV22477.1"/>
    <property type="molecule type" value="Genomic_DNA"/>
</dbReference>
<dbReference type="Gene3D" id="3.40.50.1820">
    <property type="entry name" value="alpha/beta hydrolase"/>
    <property type="match status" value="1"/>
</dbReference>
<proteinExistence type="inferred from homology"/>
<sequence>MSSTANVVGANEDLITENLLCLPATSVVNFKLVSKRWLSLIPDPISFFATIVGIITQSLVLFLVGHLVLEIQCSGCNDPLLNPAIYPEKLAQLVCSKVLICVSEKDWMTDRGWTYREALRKIGWGGSVEIVEIEGESHVFHLFKPEGENGVDLMNRVASFLTHE</sequence>
<organism evidence="4 5">
    <name type="scientific">Rubroshorea leprosula</name>
    <dbReference type="NCBI Taxonomy" id="152421"/>
    <lineage>
        <taxon>Eukaryota</taxon>
        <taxon>Viridiplantae</taxon>
        <taxon>Streptophyta</taxon>
        <taxon>Embryophyta</taxon>
        <taxon>Tracheophyta</taxon>
        <taxon>Spermatophyta</taxon>
        <taxon>Magnoliopsida</taxon>
        <taxon>eudicotyledons</taxon>
        <taxon>Gunneridae</taxon>
        <taxon>Pentapetalae</taxon>
        <taxon>rosids</taxon>
        <taxon>malvids</taxon>
        <taxon>Malvales</taxon>
        <taxon>Dipterocarpaceae</taxon>
        <taxon>Rubroshorea</taxon>
    </lineage>
</organism>
<keyword evidence="5" id="KW-1185">Reference proteome</keyword>
<dbReference type="InterPro" id="IPR029058">
    <property type="entry name" value="AB_hydrolase_fold"/>
</dbReference>
<dbReference type="Proteomes" id="UP001054252">
    <property type="component" value="Unassembled WGS sequence"/>
</dbReference>
<dbReference type="PANTHER" id="PTHR23024">
    <property type="entry name" value="ARYLACETAMIDE DEACETYLASE"/>
    <property type="match status" value="1"/>
</dbReference>
<keyword evidence="2" id="KW-0812">Transmembrane</keyword>
<protein>
    <recommendedName>
        <fullName evidence="3">Alpha/beta hydrolase fold-3 domain-containing protein</fullName>
    </recommendedName>
</protein>
<keyword evidence="2" id="KW-1133">Transmembrane helix</keyword>
<dbReference type="Pfam" id="PF07859">
    <property type="entry name" value="Abhydrolase_3"/>
    <property type="match status" value="1"/>
</dbReference>
<evidence type="ECO:0000313" key="5">
    <source>
        <dbReference type="Proteomes" id="UP001054252"/>
    </source>
</evidence>
<evidence type="ECO:0000313" key="4">
    <source>
        <dbReference type="EMBL" id="GKV22477.1"/>
    </source>
</evidence>
<keyword evidence="2" id="KW-0472">Membrane</keyword>
<dbReference type="GO" id="GO:0016787">
    <property type="term" value="F:hydrolase activity"/>
    <property type="evidence" value="ECO:0007669"/>
    <property type="project" value="InterPro"/>
</dbReference>
<dbReference type="InterPro" id="IPR013094">
    <property type="entry name" value="AB_hydrolase_3"/>
</dbReference>
<evidence type="ECO:0000259" key="3">
    <source>
        <dbReference type="Pfam" id="PF07859"/>
    </source>
</evidence>
<evidence type="ECO:0000256" key="1">
    <source>
        <dbReference type="ARBA" id="ARBA00010515"/>
    </source>
</evidence>